<accession>A0AAW2URE0</accession>
<organism evidence="2">
    <name type="scientific">Sesamum radiatum</name>
    <name type="common">Black benniseed</name>
    <dbReference type="NCBI Taxonomy" id="300843"/>
    <lineage>
        <taxon>Eukaryota</taxon>
        <taxon>Viridiplantae</taxon>
        <taxon>Streptophyta</taxon>
        <taxon>Embryophyta</taxon>
        <taxon>Tracheophyta</taxon>
        <taxon>Spermatophyta</taxon>
        <taxon>Magnoliopsida</taxon>
        <taxon>eudicotyledons</taxon>
        <taxon>Gunneridae</taxon>
        <taxon>Pentapetalae</taxon>
        <taxon>asterids</taxon>
        <taxon>lamiids</taxon>
        <taxon>Lamiales</taxon>
        <taxon>Pedaliaceae</taxon>
        <taxon>Sesamum</taxon>
    </lineage>
</organism>
<protein>
    <submittedName>
        <fullName evidence="2">Uncharacterized protein</fullName>
    </submittedName>
</protein>
<reference evidence="2" key="1">
    <citation type="submission" date="2020-06" db="EMBL/GenBank/DDBJ databases">
        <authorList>
            <person name="Li T."/>
            <person name="Hu X."/>
            <person name="Zhang T."/>
            <person name="Song X."/>
            <person name="Zhang H."/>
            <person name="Dai N."/>
            <person name="Sheng W."/>
            <person name="Hou X."/>
            <person name="Wei L."/>
        </authorList>
    </citation>
    <scope>NUCLEOTIDE SEQUENCE</scope>
    <source>
        <strain evidence="2">G02</strain>
        <tissue evidence="2">Leaf</tissue>
    </source>
</reference>
<gene>
    <name evidence="2" type="ORF">Sradi_1348200</name>
</gene>
<proteinExistence type="predicted"/>
<feature type="compositionally biased region" description="Pro residues" evidence="1">
    <location>
        <begin position="71"/>
        <end position="83"/>
    </location>
</feature>
<comment type="caution">
    <text evidence="2">The sequence shown here is derived from an EMBL/GenBank/DDBJ whole genome shotgun (WGS) entry which is preliminary data.</text>
</comment>
<dbReference type="EMBL" id="JACGWJ010000005">
    <property type="protein sequence ID" value="KAL0419347.1"/>
    <property type="molecule type" value="Genomic_DNA"/>
</dbReference>
<dbReference type="AlphaFoldDB" id="A0AAW2URE0"/>
<reference evidence="2" key="2">
    <citation type="journal article" date="2024" name="Plant">
        <title>Genomic evolution and insights into agronomic trait innovations of Sesamum species.</title>
        <authorList>
            <person name="Miao H."/>
            <person name="Wang L."/>
            <person name="Qu L."/>
            <person name="Liu H."/>
            <person name="Sun Y."/>
            <person name="Le M."/>
            <person name="Wang Q."/>
            <person name="Wei S."/>
            <person name="Zheng Y."/>
            <person name="Lin W."/>
            <person name="Duan Y."/>
            <person name="Cao H."/>
            <person name="Xiong S."/>
            <person name="Wang X."/>
            <person name="Wei L."/>
            <person name="Li C."/>
            <person name="Ma Q."/>
            <person name="Ju M."/>
            <person name="Zhao R."/>
            <person name="Li G."/>
            <person name="Mu C."/>
            <person name="Tian Q."/>
            <person name="Mei H."/>
            <person name="Zhang T."/>
            <person name="Gao T."/>
            <person name="Zhang H."/>
        </authorList>
    </citation>
    <scope>NUCLEOTIDE SEQUENCE</scope>
    <source>
        <strain evidence="2">G02</strain>
    </source>
</reference>
<name>A0AAW2URE0_SESRA</name>
<sequence length="99" mass="11042">MKQIEGSGGHGDWKRGRVFGLGSEVHYMVVGSLRPNMPTAPSPLPPQLLSPNLDDWVARLKDWMQQMDPTWPDPPAPQPPADPRYPTTITNTRLKGMLI</sequence>
<evidence type="ECO:0000256" key="1">
    <source>
        <dbReference type="SAM" id="MobiDB-lite"/>
    </source>
</evidence>
<evidence type="ECO:0000313" key="2">
    <source>
        <dbReference type="EMBL" id="KAL0419347.1"/>
    </source>
</evidence>
<feature type="region of interest" description="Disordered" evidence="1">
    <location>
        <begin position="66"/>
        <end position="87"/>
    </location>
</feature>